<feature type="domain" description="Phospholipase C/D" evidence="13">
    <location>
        <begin position="23"/>
        <end position="147"/>
    </location>
</feature>
<reference evidence="15" key="1">
    <citation type="journal article" date="2018" name="Nat. Microbiol.">
        <title>Leveraging single-cell genomics to expand the fungal tree of life.</title>
        <authorList>
            <person name="Ahrendt S.R."/>
            <person name="Quandt C.A."/>
            <person name="Ciobanu D."/>
            <person name="Clum A."/>
            <person name="Salamov A."/>
            <person name="Andreopoulos B."/>
            <person name="Cheng J.F."/>
            <person name="Woyke T."/>
            <person name="Pelin A."/>
            <person name="Henrissat B."/>
            <person name="Reynolds N.K."/>
            <person name="Benny G.L."/>
            <person name="Smith M.E."/>
            <person name="James T.Y."/>
            <person name="Grigoriev I.V."/>
        </authorList>
    </citation>
    <scope>NUCLEOTIDE SEQUENCE [LARGE SCALE GENOMIC DNA]</scope>
    <source>
        <strain evidence="15">RSA 468</strain>
    </source>
</reference>
<dbReference type="InterPro" id="IPR013519">
    <property type="entry name" value="Int_alpha_beta-p"/>
</dbReference>
<evidence type="ECO:0000256" key="12">
    <source>
        <dbReference type="PROSITE-ProRule" id="PRU00803"/>
    </source>
</evidence>
<keyword evidence="9" id="KW-0325">Glycoprotein</keyword>
<dbReference type="PROSITE" id="PS51470">
    <property type="entry name" value="FG_GAP"/>
    <property type="match status" value="2"/>
</dbReference>
<evidence type="ECO:0000256" key="8">
    <source>
        <dbReference type="ARBA" id="ARBA00022801"/>
    </source>
</evidence>
<proteinExistence type="inferred from homology"/>
<comment type="subcellular location">
    <subcellularLocation>
        <location evidence="1">Secreted</location>
    </subcellularLocation>
</comment>
<dbReference type="PANTHER" id="PTHR23221:SF7">
    <property type="entry name" value="PHOSPHATIDYLINOSITOL-GLYCAN-SPECIFIC PHOSPHOLIPASE D"/>
    <property type="match status" value="1"/>
</dbReference>
<keyword evidence="8" id="KW-0378">Hydrolase</keyword>
<evidence type="ECO:0000256" key="5">
    <source>
        <dbReference type="ARBA" id="ARBA00022525"/>
    </source>
</evidence>
<comment type="similarity">
    <text evidence="2">Belongs to the GPLD1 family.</text>
</comment>
<dbReference type="SUPFAM" id="SSF69318">
    <property type="entry name" value="Integrin alpha N-terminal domain"/>
    <property type="match status" value="1"/>
</dbReference>
<dbReference type="SMART" id="SM00191">
    <property type="entry name" value="Int_alpha"/>
    <property type="match status" value="4"/>
</dbReference>
<comment type="catalytic activity">
    <reaction evidence="11">
        <text>a 6-(alpha-D-glucosaminyl)-1-(1,2-diacyl-sn-glycero-3-phospho)-1D-myo-inositol + H2O = 6-(alpha-D-glucosaminyl)-1D-myo-inositol + a 1,2-diacyl-sn-glycero-3-phosphate + H(+)</text>
        <dbReference type="Rhea" id="RHEA:10832"/>
        <dbReference type="ChEBI" id="CHEBI:15377"/>
        <dbReference type="ChEBI" id="CHEBI:15378"/>
        <dbReference type="ChEBI" id="CHEBI:57997"/>
        <dbReference type="ChEBI" id="CHEBI:58608"/>
        <dbReference type="ChEBI" id="CHEBI:58700"/>
        <dbReference type="EC" id="3.1.4.50"/>
    </reaction>
</comment>
<dbReference type="Pfam" id="PF00882">
    <property type="entry name" value="Zn_dep_PLPC"/>
    <property type="match status" value="1"/>
</dbReference>
<dbReference type="STRING" id="215637.A0A4V1J3Z7"/>
<keyword evidence="15" id="KW-1185">Reference proteome</keyword>
<dbReference type="InterPro" id="IPR000413">
    <property type="entry name" value="Integrin_alpha"/>
</dbReference>
<feature type="repeat" description="FG-GAP" evidence="12">
    <location>
        <begin position="418"/>
        <end position="479"/>
    </location>
</feature>
<evidence type="ECO:0000256" key="6">
    <source>
        <dbReference type="ARBA" id="ARBA00022729"/>
    </source>
</evidence>
<protein>
    <recommendedName>
        <fullName evidence="4">Phosphatidylinositol-glycan-specific phospholipase D</fullName>
        <ecNumber evidence="3">3.1.4.50</ecNumber>
    </recommendedName>
    <alternativeName>
        <fullName evidence="10">Glycosyl-phosphatidylinositol-specific phospholipase D</fullName>
    </alternativeName>
</protein>
<organism evidence="14 15">
    <name type="scientific">Dimargaris cristalligena</name>
    <dbReference type="NCBI Taxonomy" id="215637"/>
    <lineage>
        <taxon>Eukaryota</taxon>
        <taxon>Fungi</taxon>
        <taxon>Fungi incertae sedis</taxon>
        <taxon>Zoopagomycota</taxon>
        <taxon>Kickxellomycotina</taxon>
        <taxon>Dimargaritomycetes</taxon>
        <taxon>Dimargaritales</taxon>
        <taxon>Dimargaritaceae</taxon>
        <taxon>Dimargaris</taxon>
    </lineage>
</organism>
<keyword evidence="6" id="KW-0732">Signal</keyword>
<dbReference type="GO" id="GO:0005615">
    <property type="term" value="C:extracellular space"/>
    <property type="evidence" value="ECO:0007669"/>
    <property type="project" value="TreeGrafter"/>
</dbReference>
<evidence type="ECO:0000256" key="3">
    <source>
        <dbReference type="ARBA" id="ARBA00012284"/>
    </source>
</evidence>
<feature type="repeat" description="FG-GAP" evidence="12">
    <location>
        <begin position="349"/>
        <end position="408"/>
    </location>
</feature>
<evidence type="ECO:0000313" key="14">
    <source>
        <dbReference type="EMBL" id="RKP33799.1"/>
    </source>
</evidence>
<evidence type="ECO:0000256" key="11">
    <source>
        <dbReference type="ARBA" id="ARBA00093237"/>
    </source>
</evidence>
<sequence length="635" mass="70324">MDWFFDSKGFPLSYNSTDYKSILVEYYPYVQAGSFFPDWGYHCGNQKYNCEIAHWAKFIRAAVSYIRRNTHFDDKRRKKLIAFLFGVASHDVADILWHGLNNQREGFIRAISFGNMDGQYDLAHTLTDTGAEFILRHSLDMSHIRKLWKLPVTDILAIYNDLGVQLNKAAFQACFSRGYLAAIGTKTFGDRVFPKYAHKSPVMVQQIENYYRGGMMDMMAWVPHCWKELVRWIDGQVEPQEGQRFCELLVDYGGEFKDNMALNYNKKGIHPKVQRESEHGVVALDMANPDELAELESGITVANVDGDLVLSSTDSNVRDENPGVGISRRGLMDYITYGMSCKVLTKSFTKVVTLTTPVSYSGLGSALAMGDFNGSGRESVVIGAPYYRTDSVRGAVFVLDNMSQLSGLSIQNIEDVASLTLLGEDQVIPIRFGYSLAVLDFDQDGIDDLVVGIPGDGARELTYTGKIHIHRGIRGKGLSPSASFVIKFDSPVSRPNTQLGEVIQVADVNGDTYKDLIIGAPFHEVQGSGSPKTDDLAQAGVVFTVFSQRGARNPNITRPDLTIHSSQPAAYENFGRSIAVEIVNNERIMVVGAPGHRDGDNSMAGKLYGFSLANLAQPQLKFSVTGNSHFQQLGQ</sequence>
<keyword evidence="5" id="KW-0964">Secreted</keyword>
<dbReference type="GO" id="GO:0031012">
    <property type="term" value="C:extracellular matrix"/>
    <property type="evidence" value="ECO:0007669"/>
    <property type="project" value="TreeGrafter"/>
</dbReference>
<dbReference type="Proteomes" id="UP000268162">
    <property type="component" value="Unassembled WGS sequence"/>
</dbReference>
<dbReference type="GO" id="GO:0008305">
    <property type="term" value="C:integrin complex"/>
    <property type="evidence" value="ECO:0007669"/>
    <property type="project" value="InterPro"/>
</dbReference>
<dbReference type="InterPro" id="IPR029002">
    <property type="entry name" value="PLPC/GPLD1"/>
</dbReference>
<evidence type="ECO:0000256" key="4">
    <source>
        <dbReference type="ARBA" id="ARBA00015988"/>
    </source>
</evidence>
<accession>A0A4V1J3Z7</accession>
<dbReference type="InterPro" id="IPR028994">
    <property type="entry name" value="Integrin_alpha_N"/>
</dbReference>
<dbReference type="GO" id="GO:0007155">
    <property type="term" value="P:cell adhesion"/>
    <property type="evidence" value="ECO:0007669"/>
    <property type="project" value="InterPro"/>
</dbReference>
<dbReference type="AlphaFoldDB" id="A0A4V1J3Z7"/>
<dbReference type="InterPro" id="IPR013517">
    <property type="entry name" value="FG-GAP"/>
</dbReference>
<keyword evidence="7" id="KW-0677">Repeat</keyword>
<dbReference type="PRINTS" id="PR01185">
    <property type="entry name" value="INTEGRINA"/>
</dbReference>
<name>A0A4V1J3Z7_9FUNG</name>
<evidence type="ECO:0000259" key="13">
    <source>
        <dbReference type="Pfam" id="PF00882"/>
    </source>
</evidence>
<evidence type="ECO:0000256" key="10">
    <source>
        <dbReference type="ARBA" id="ARBA00029753"/>
    </source>
</evidence>
<evidence type="ECO:0000256" key="1">
    <source>
        <dbReference type="ARBA" id="ARBA00004613"/>
    </source>
</evidence>
<dbReference type="EMBL" id="ML003553">
    <property type="protein sequence ID" value="RKP33799.1"/>
    <property type="molecule type" value="Genomic_DNA"/>
</dbReference>
<dbReference type="GO" id="GO:0004621">
    <property type="term" value="F:glycosylphosphatidylinositol phospholipase D activity"/>
    <property type="evidence" value="ECO:0007669"/>
    <property type="project" value="UniProtKB-EC"/>
</dbReference>
<evidence type="ECO:0000256" key="7">
    <source>
        <dbReference type="ARBA" id="ARBA00022737"/>
    </source>
</evidence>
<dbReference type="Gene3D" id="2.130.10.130">
    <property type="entry name" value="Integrin alpha, N-terminal"/>
    <property type="match status" value="2"/>
</dbReference>
<dbReference type="EC" id="3.1.4.50" evidence="3"/>
<evidence type="ECO:0000313" key="15">
    <source>
        <dbReference type="Proteomes" id="UP000268162"/>
    </source>
</evidence>
<dbReference type="PANTHER" id="PTHR23221">
    <property type="entry name" value="GLYCOSYLPHOSPHATIDYLINOSITOL PHOSPHOLIPASE D"/>
    <property type="match status" value="1"/>
</dbReference>
<dbReference type="Pfam" id="PF01839">
    <property type="entry name" value="FG-GAP"/>
    <property type="match status" value="2"/>
</dbReference>
<evidence type="ECO:0000256" key="2">
    <source>
        <dbReference type="ARBA" id="ARBA00008652"/>
    </source>
</evidence>
<evidence type="ECO:0000256" key="9">
    <source>
        <dbReference type="ARBA" id="ARBA00023180"/>
    </source>
</evidence>
<gene>
    <name evidence="14" type="ORF">BJ085DRAFT_35199</name>
</gene>